<dbReference type="InterPro" id="IPR046462">
    <property type="entry name" value="TerL_nuclease"/>
</dbReference>
<dbReference type="GO" id="GO:0004519">
    <property type="term" value="F:endonuclease activity"/>
    <property type="evidence" value="ECO:0007669"/>
    <property type="project" value="InterPro"/>
</dbReference>
<dbReference type="InterPro" id="IPR046461">
    <property type="entry name" value="TerL_ATPase"/>
</dbReference>
<evidence type="ECO:0000313" key="4">
    <source>
        <dbReference type="Proteomes" id="UP000051015"/>
    </source>
</evidence>
<proteinExistence type="predicted"/>
<dbReference type="PATRIC" id="fig|1423725.3.peg.1488"/>
<name>A0A0R2CVX1_9LACO</name>
<dbReference type="RefSeq" id="WP_057876408.1">
    <property type="nucleotide sequence ID" value="NZ_AYZD01000018.1"/>
</dbReference>
<sequence>MQKFDFTGVSDIKEKLMPFKETFKELLKKYSDSATKYAYDVIFANKFITCRDTKLACIRHLNDLMRIGNKDFSYHYDLDAVSAIEYFTRLLPNPDKLDENIEPQLWQSFILDSLIGWRSDTNGTRFTDANISVARQQGKTWLASMLVNFYYFVVCQGASSQDFLIASYDSEHATKLFNDVAIQAKKLVKIDDFSDWVKENDVEVQAYQIIGKENKNTVRKGTSQGGGFDSFHNAIAVYDEIGNLKPALNETLRQITSGQNGINNRLFLKISTAYPDIKVKFKSDQDVMRSMIEQDFKRDGDDTFQVLYNQDSENEVYEPETWAKSNPLLNEYPEEKAKLLLDALIKDRDKNEREGTLETFVNKSLNLWSRRFQNSFLSLDNIRKNIIDSFDIEGRDVYIGFDGSQTNDNSSLGMEFPYIDGQKRMFYAMQHSFIPFAQAKTIEAKSKQDGLNYRELERLGFVSITNLPSGVINKDQIYQWLVDFVVSHRLKVKAIIADPNLASWFVNKITNYNPEWTILTLAPTSYNLSNSTKDFQNSFINGNIKILNDPLLIDGLNNAVLKEDKGGAVKIDRVNRTNDHIDTTDALINGHSQAQNYFENFHDESYNFMNDLSREQRKKTWATIFGLKGGG</sequence>
<reference evidence="3 4" key="1">
    <citation type="journal article" date="2015" name="Genome Announc.">
        <title>Expanding the biotechnology potential of lactobacilli through comparative genomics of 213 strains and associated genera.</title>
        <authorList>
            <person name="Sun Z."/>
            <person name="Harris H.M."/>
            <person name="McCann A."/>
            <person name="Guo C."/>
            <person name="Argimon S."/>
            <person name="Zhang W."/>
            <person name="Yang X."/>
            <person name="Jeffery I.B."/>
            <person name="Cooney J.C."/>
            <person name="Kagawa T.F."/>
            <person name="Liu W."/>
            <person name="Song Y."/>
            <person name="Salvetti E."/>
            <person name="Wrobel A."/>
            <person name="Rasinkangas P."/>
            <person name="Parkhill J."/>
            <person name="Rea M.C."/>
            <person name="O'Sullivan O."/>
            <person name="Ritari J."/>
            <person name="Douillard F.P."/>
            <person name="Paul Ross R."/>
            <person name="Yang R."/>
            <person name="Briner A.E."/>
            <person name="Felis G.E."/>
            <person name="de Vos W.M."/>
            <person name="Barrangou R."/>
            <person name="Klaenhammer T.R."/>
            <person name="Caufield P.W."/>
            <person name="Cui Y."/>
            <person name="Zhang H."/>
            <person name="O'Toole P.W."/>
        </authorList>
    </citation>
    <scope>NUCLEOTIDE SEQUENCE [LARGE SCALE GENOMIC DNA]</scope>
    <source>
        <strain evidence="3 4">DSM 21051</strain>
    </source>
</reference>
<comment type="caution">
    <text evidence="3">The sequence shown here is derived from an EMBL/GenBank/DDBJ whole genome shotgun (WGS) entry which is preliminary data.</text>
</comment>
<dbReference type="STRING" id="1423725.FC19_GL001447"/>
<dbReference type="InterPro" id="IPR005021">
    <property type="entry name" value="Terminase_largesu-like"/>
</dbReference>
<dbReference type="AlphaFoldDB" id="A0A0R2CVX1"/>
<accession>A0A0R2CVX1</accession>
<dbReference type="Pfam" id="PF03354">
    <property type="entry name" value="TerL_ATPase"/>
    <property type="match status" value="1"/>
</dbReference>
<dbReference type="Gene3D" id="3.40.50.300">
    <property type="entry name" value="P-loop containing nucleotide triphosphate hydrolases"/>
    <property type="match status" value="1"/>
</dbReference>
<keyword evidence="4" id="KW-1185">Reference proteome</keyword>
<feature type="domain" description="Terminase large subunit-like ATPase" evidence="1">
    <location>
        <begin position="106"/>
        <end position="276"/>
    </location>
</feature>
<evidence type="ECO:0000313" key="3">
    <source>
        <dbReference type="EMBL" id="KRM95966.1"/>
    </source>
</evidence>
<organism evidence="3 4">
    <name type="scientific">Liquorilactobacillus aquaticus DSM 21051</name>
    <dbReference type="NCBI Taxonomy" id="1423725"/>
    <lineage>
        <taxon>Bacteria</taxon>
        <taxon>Bacillati</taxon>
        <taxon>Bacillota</taxon>
        <taxon>Bacilli</taxon>
        <taxon>Lactobacillales</taxon>
        <taxon>Lactobacillaceae</taxon>
        <taxon>Liquorilactobacillus</taxon>
    </lineage>
</organism>
<dbReference type="EMBL" id="AYZD01000018">
    <property type="protein sequence ID" value="KRM95966.1"/>
    <property type="molecule type" value="Genomic_DNA"/>
</dbReference>
<dbReference type="Proteomes" id="UP000051015">
    <property type="component" value="Unassembled WGS sequence"/>
</dbReference>
<dbReference type="OrthoDB" id="9760250at2"/>
<evidence type="ECO:0000259" key="2">
    <source>
        <dbReference type="Pfam" id="PF20441"/>
    </source>
</evidence>
<feature type="domain" description="Terminase large subunit-like endonuclease" evidence="2">
    <location>
        <begin position="301"/>
        <end position="594"/>
    </location>
</feature>
<gene>
    <name evidence="3" type="ORF">FC19_GL001447</name>
</gene>
<dbReference type="InterPro" id="IPR027417">
    <property type="entry name" value="P-loop_NTPase"/>
</dbReference>
<dbReference type="PANTHER" id="PTHR41287:SF1">
    <property type="entry name" value="PROTEIN YMFN"/>
    <property type="match status" value="1"/>
</dbReference>
<dbReference type="PANTHER" id="PTHR41287">
    <property type="match status" value="1"/>
</dbReference>
<protein>
    <submittedName>
        <fullName evidence="3">Phage terminase-like protein, large subunit</fullName>
    </submittedName>
</protein>
<dbReference type="Pfam" id="PF20441">
    <property type="entry name" value="TerL_nuclease"/>
    <property type="match status" value="1"/>
</dbReference>
<evidence type="ECO:0000259" key="1">
    <source>
        <dbReference type="Pfam" id="PF03354"/>
    </source>
</evidence>